<evidence type="ECO:0000313" key="1">
    <source>
        <dbReference type="WBParaSite" id="TTAC_0000462501-mRNA-1"/>
    </source>
</evidence>
<sequence>LNAAMENQVAAKDRELKSCNRRSEELSTKLDIIRRWCEWLIQPPGSQFARPDRSPYFETDEFTLYGESADLGEREERMCCRSYRFLSGTEGNLKAHIHCQRYMNSLWRSCLLS</sequence>
<dbReference type="STRING" id="6205.A0A0R3WV35"/>
<accession>A0A0R3WV35</accession>
<protein>
    <submittedName>
        <fullName evidence="1">RAB3GAP2_C domain-containing protein</fullName>
    </submittedName>
</protein>
<dbReference type="WBParaSite" id="TTAC_0000462501-mRNA-1">
    <property type="protein sequence ID" value="TTAC_0000462501-mRNA-1"/>
    <property type="gene ID" value="TTAC_0000462501"/>
</dbReference>
<name>A0A0R3WV35_HYDTA</name>
<dbReference type="AlphaFoldDB" id="A0A0R3WV35"/>
<proteinExistence type="predicted"/>
<organism evidence="1">
    <name type="scientific">Hydatigena taeniaeformis</name>
    <name type="common">Feline tapeworm</name>
    <name type="synonym">Taenia taeniaeformis</name>
    <dbReference type="NCBI Taxonomy" id="6205"/>
    <lineage>
        <taxon>Eukaryota</taxon>
        <taxon>Metazoa</taxon>
        <taxon>Spiralia</taxon>
        <taxon>Lophotrochozoa</taxon>
        <taxon>Platyhelminthes</taxon>
        <taxon>Cestoda</taxon>
        <taxon>Eucestoda</taxon>
        <taxon>Cyclophyllidea</taxon>
        <taxon>Taeniidae</taxon>
        <taxon>Hydatigera</taxon>
    </lineage>
</organism>
<reference evidence="1" key="1">
    <citation type="submission" date="2017-02" db="UniProtKB">
        <authorList>
            <consortium name="WormBaseParasite"/>
        </authorList>
    </citation>
    <scope>IDENTIFICATION</scope>
</reference>